<protein>
    <submittedName>
        <fullName evidence="1">Uncharacterized protein</fullName>
    </submittedName>
</protein>
<dbReference type="EMBL" id="CAJNOH010000107">
    <property type="protein sequence ID" value="CAF0874267.1"/>
    <property type="molecule type" value="Genomic_DNA"/>
</dbReference>
<evidence type="ECO:0000313" key="8">
    <source>
        <dbReference type="EMBL" id="CAF3684882.1"/>
    </source>
</evidence>
<dbReference type="EMBL" id="CAJOBD010000640">
    <property type="protein sequence ID" value="CAF3699917.1"/>
    <property type="molecule type" value="Genomic_DNA"/>
</dbReference>
<organism evidence="1 11">
    <name type="scientific">Rotaria sordida</name>
    <dbReference type="NCBI Taxonomy" id="392033"/>
    <lineage>
        <taxon>Eukaryota</taxon>
        <taxon>Metazoa</taxon>
        <taxon>Spiralia</taxon>
        <taxon>Gnathifera</taxon>
        <taxon>Rotifera</taxon>
        <taxon>Eurotatoria</taxon>
        <taxon>Bdelloidea</taxon>
        <taxon>Philodinida</taxon>
        <taxon>Philodinidae</taxon>
        <taxon>Rotaria</taxon>
    </lineage>
</organism>
<evidence type="ECO:0000313" key="3">
    <source>
        <dbReference type="EMBL" id="CAF0827350.1"/>
    </source>
</evidence>
<dbReference type="Proteomes" id="UP000663854">
    <property type="component" value="Unassembled WGS sequence"/>
</dbReference>
<reference evidence="1" key="1">
    <citation type="submission" date="2021-02" db="EMBL/GenBank/DDBJ databases">
        <authorList>
            <person name="Nowell W R."/>
        </authorList>
    </citation>
    <scope>NUCLEOTIDE SEQUENCE</scope>
</reference>
<accession>A0A813QC36</accession>
<comment type="caution">
    <text evidence="1">The sequence shown here is derived from an EMBL/GenBank/DDBJ whole genome shotgun (WGS) entry which is preliminary data.</text>
</comment>
<dbReference type="Proteomes" id="UP000663823">
    <property type="component" value="Unassembled WGS sequence"/>
</dbReference>
<dbReference type="Proteomes" id="UP000663870">
    <property type="component" value="Unassembled WGS sequence"/>
</dbReference>
<evidence type="ECO:0000313" key="4">
    <source>
        <dbReference type="EMBL" id="CAF0840383.1"/>
    </source>
</evidence>
<evidence type="ECO:0000313" key="1">
    <source>
        <dbReference type="EMBL" id="CAF0764859.1"/>
    </source>
</evidence>
<dbReference type="Proteomes" id="UP000663874">
    <property type="component" value="Unassembled WGS sequence"/>
</dbReference>
<evidence type="ECO:0000313" key="5">
    <source>
        <dbReference type="EMBL" id="CAF0841190.1"/>
    </source>
</evidence>
<evidence type="ECO:0000313" key="9">
    <source>
        <dbReference type="EMBL" id="CAF3699917.1"/>
    </source>
</evidence>
<dbReference type="Proteomes" id="UP000663889">
    <property type="component" value="Unassembled WGS sequence"/>
</dbReference>
<evidence type="ECO:0000313" key="11">
    <source>
        <dbReference type="Proteomes" id="UP000663882"/>
    </source>
</evidence>
<dbReference type="EMBL" id="CAJOAX010000927">
    <property type="protein sequence ID" value="CAF3667421.1"/>
    <property type="molecule type" value="Genomic_DNA"/>
</dbReference>
<sequence>MTTSITFNPYENDDKRLLDNYHYLAERRCLKQHLHHTPLTLRRSISLEDTSTDVDLNLLEKTKDKHLLNLSQIQNNQLSSSLNSLCLQFRRYQLLPEYDEDVAKSSHEHDFNWWKTIAHLRPIVKNAIMSDYRKNDYFPQTSDNDEYLTFKNCKRQQRRNAVCIEIDRLYYNDQLLLFAMVANQIQLEHHLTFSGFSE</sequence>
<dbReference type="EMBL" id="CAJNOL010000096">
    <property type="protein sequence ID" value="CAF0841190.1"/>
    <property type="molecule type" value="Genomic_DNA"/>
</dbReference>
<dbReference type="EMBL" id="CAJNOL010000095">
    <property type="protein sequence ID" value="CAF0840383.1"/>
    <property type="molecule type" value="Genomic_DNA"/>
</dbReference>
<dbReference type="Proteomes" id="UP000663864">
    <property type="component" value="Unassembled WGS sequence"/>
</dbReference>
<dbReference type="EMBL" id="CAJNOO010000041">
    <property type="protein sequence ID" value="CAF0764859.1"/>
    <property type="molecule type" value="Genomic_DNA"/>
</dbReference>
<evidence type="ECO:0000313" key="10">
    <source>
        <dbReference type="Proteomes" id="UP000663870"/>
    </source>
</evidence>
<evidence type="ECO:0000313" key="6">
    <source>
        <dbReference type="EMBL" id="CAF0874267.1"/>
    </source>
</evidence>
<evidence type="ECO:0000313" key="2">
    <source>
        <dbReference type="EMBL" id="CAF0803594.1"/>
    </source>
</evidence>
<dbReference type="EMBL" id="CAJNOU010000040">
    <property type="protein sequence ID" value="CAF0827350.1"/>
    <property type="molecule type" value="Genomic_DNA"/>
</dbReference>
<dbReference type="Proteomes" id="UP000663882">
    <property type="component" value="Unassembled WGS sequence"/>
</dbReference>
<dbReference type="EMBL" id="CAJNOT010000050">
    <property type="protein sequence ID" value="CAF0803594.1"/>
    <property type="molecule type" value="Genomic_DNA"/>
</dbReference>
<dbReference type="AlphaFoldDB" id="A0A813QC36"/>
<name>A0A813QC36_9BILA</name>
<gene>
    <name evidence="8" type="ORF">FNK824_LOCUS8104</name>
    <name evidence="9" type="ORF">JBS370_LOCUS9437</name>
    <name evidence="4" type="ORF">JXQ802_LOCUS6153</name>
    <name evidence="5" type="ORF">JXQ802_LOCUS6194</name>
    <name evidence="7" type="ORF">OTI717_LOCUS10328</name>
    <name evidence="6" type="ORF">PYM288_LOCUS8210</name>
    <name evidence="1" type="ORF">RFH988_LOCUS2036</name>
    <name evidence="3" type="ORF">SEV965_LOCUS1933</name>
    <name evidence="2" type="ORF">ZHD862_LOCUS2545</name>
</gene>
<dbReference type="Proteomes" id="UP000663836">
    <property type="component" value="Unassembled WGS sequence"/>
</dbReference>
<proteinExistence type="predicted"/>
<keyword evidence="10" id="KW-1185">Reference proteome</keyword>
<evidence type="ECO:0000313" key="7">
    <source>
        <dbReference type="EMBL" id="CAF3667421.1"/>
    </source>
</evidence>
<dbReference type="OrthoDB" id="10020084at2759"/>
<dbReference type="EMBL" id="CAJOBE010000785">
    <property type="protein sequence ID" value="CAF3684882.1"/>
    <property type="molecule type" value="Genomic_DNA"/>
</dbReference>